<keyword evidence="1" id="KW-0663">Pyridoxal phosphate</keyword>
<dbReference type="PANTHER" id="PTHR43686:SF1">
    <property type="entry name" value="AMINOTRAN_5 DOMAIN-CONTAINING PROTEIN"/>
    <property type="match status" value="1"/>
</dbReference>
<comment type="caution">
    <text evidence="3">The sequence shown here is derived from an EMBL/GenBank/DDBJ whole genome shotgun (WGS) entry which is preliminary data.</text>
</comment>
<accession>A0ABV7WTU9</accession>
<evidence type="ECO:0000259" key="2">
    <source>
        <dbReference type="Pfam" id="PF00266"/>
    </source>
</evidence>
<keyword evidence="4" id="KW-1185">Reference proteome</keyword>
<dbReference type="InterPro" id="IPR015421">
    <property type="entry name" value="PyrdxlP-dep_Trfase_major"/>
</dbReference>
<keyword evidence="3" id="KW-0032">Aminotransferase</keyword>
<keyword evidence="3" id="KW-0808">Transferase</keyword>
<organism evidence="3 4">
    <name type="scientific">Reinekea marina</name>
    <dbReference type="NCBI Taxonomy" id="1310421"/>
    <lineage>
        <taxon>Bacteria</taxon>
        <taxon>Pseudomonadati</taxon>
        <taxon>Pseudomonadota</taxon>
        <taxon>Gammaproteobacteria</taxon>
        <taxon>Oceanospirillales</taxon>
        <taxon>Saccharospirillaceae</taxon>
        <taxon>Reinekea</taxon>
    </lineage>
</organism>
<proteinExistence type="predicted"/>
<dbReference type="GO" id="GO:0008483">
    <property type="term" value="F:transaminase activity"/>
    <property type="evidence" value="ECO:0007669"/>
    <property type="project" value="UniProtKB-KW"/>
</dbReference>
<evidence type="ECO:0000256" key="1">
    <source>
        <dbReference type="ARBA" id="ARBA00022898"/>
    </source>
</evidence>
<dbReference type="Proteomes" id="UP001595710">
    <property type="component" value="Unassembled WGS sequence"/>
</dbReference>
<gene>
    <name evidence="3" type="ORF">ACFOND_13890</name>
</gene>
<dbReference type="PANTHER" id="PTHR43686">
    <property type="entry name" value="SULFURTRANSFERASE-RELATED"/>
    <property type="match status" value="1"/>
</dbReference>
<evidence type="ECO:0000313" key="4">
    <source>
        <dbReference type="Proteomes" id="UP001595710"/>
    </source>
</evidence>
<dbReference type="Pfam" id="PF00266">
    <property type="entry name" value="Aminotran_5"/>
    <property type="match status" value="1"/>
</dbReference>
<dbReference type="InterPro" id="IPR015424">
    <property type="entry name" value="PyrdxlP-dep_Trfase"/>
</dbReference>
<reference evidence="4" key="1">
    <citation type="journal article" date="2019" name="Int. J. Syst. Evol. Microbiol.">
        <title>The Global Catalogue of Microorganisms (GCM) 10K type strain sequencing project: providing services to taxonomists for standard genome sequencing and annotation.</title>
        <authorList>
            <consortium name="The Broad Institute Genomics Platform"/>
            <consortium name="The Broad Institute Genome Sequencing Center for Infectious Disease"/>
            <person name="Wu L."/>
            <person name="Ma J."/>
        </authorList>
    </citation>
    <scope>NUCLEOTIDE SEQUENCE [LARGE SCALE GENOMIC DNA]</scope>
    <source>
        <strain evidence="4">CECT 8288</strain>
    </source>
</reference>
<dbReference type="InterPro" id="IPR000192">
    <property type="entry name" value="Aminotrans_V_dom"/>
</dbReference>
<dbReference type="Gene3D" id="3.90.1150.10">
    <property type="entry name" value="Aspartate Aminotransferase, domain 1"/>
    <property type="match status" value="1"/>
</dbReference>
<evidence type="ECO:0000313" key="3">
    <source>
        <dbReference type="EMBL" id="MFC3702728.1"/>
    </source>
</evidence>
<dbReference type="SUPFAM" id="SSF53383">
    <property type="entry name" value="PLP-dependent transferases"/>
    <property type="match status" value="1"/>
</dbReference>
<dbReference type="Gene3D" id="3.40.640.10">
    <property type="entry name" value="Type I PLP-dependent aspartate aminotransferase-like (Major domain)"/>
    <property type="match status" value="1"/>
</dbReference>
<name>A0ABV7WTU9_9GAMM</name>
<dbReference type="EMBL" id="JBHRYN010000020">
    <property type="protein sequence ID" value="MFC3702728.1"/>
    <property type="molecule type" value="Genomic_DNA"/>
</dbReference>
<protein>
    <submittedName>
        <fullName evidence="3">Aminotransferase class V-fold PLP-dependent enzyme</fullName>
    </submittedName>
</protein>
<dbReference type="InterPro" id="IPR015422">
    <property type="entry name" value="PyrdxlP-dep_Trfase_small"/>
</dbReference>
<sequence length="473" mass="52763">MSIQPVSNQHQSDEQWQKIAAHIIKESDDRIYADWTASGRLYQPIEDRIAQIAGKYMANTHTEESVTGRTMTHWYDEAVQRIKSHVNAAPEDALISVGNGMTGALAKLIRMLGWWAHESYKEAVLAHGFERPLVYITHREHHSNQTMWLESLVELKVIPALEGDAIDLPWLKTDLAKQEHRKIKIASITAASNVTGIVTPYHEIAKLMHQHSGLCFVDFAASAPYVEIDMHPSELESLDAIYFSPHKFLGGPGSNGVLIFNGKLYSNQVPELPGGGTVVWTNPWGEHKFVSDIEQRESGGTPGILQTIRTALAIQLKEEMGVEAIMTKERQINEVFFSRLQAISHVKILSGHHKDRLSIFSIIFENLDYHEAVTLLSEQYGIETRGGCACAGTYGHHLLNIDHCTSNKITQALSDDHQTVKPGWVRVSFHPAMSLAEVHKVADAIAAIANNQTFNESPIKLNKAPNLWQSLLS</sequence>
<dbReference type="RefSeq" id="WP_377363306.1">
    <property type="nucleotide sequence ID" value="NZ_JBHRYN010000020.1"/>
</dbReference>
<feature type="domain" description="Aminotransferase class V" evidence="2">
    <location>
        <begin position="31"/>
        <end position="440"/>
    </location>
</feature>